<dbReference type="Gramene" id="AET1Gv20306600.21">
    <property type="protein sequence ID" value="AET1Gv20306600.21"/>
    <property type="gene ID" value="AET1Gv20306600"/>
</dbReference>
<evidence type="ECO:0000313" key="2">
    <source>
        <dbReference type="Proteomes" id="UP000015105"/>
    </source>
</evidence>
<sequence>NLLCWARTMLTAILASKRMLTCFVFLTSRLLLTNDDVSSRADCEQVLQRGYL</sequence>
<reference evidence="1" key="3">
    <citation type="journal article" date="2017" name="Nature">
        <title>Genome sequence of the progenitor of the wheat D genome Aegilops tauschii.</title>
        <authorList>
            <person name="Luo M.C."/>
            <person name="Gu Y.Q."/>
            <person name="Puiu D."/>
            <person name="Wang H."/>
            <person name="Twardziok S.O."/>
            <person name="Deal K.R."/>
            <person name="Huo N."/>
            <person name="Zhu T."/>
            <person name="Wang L."/>
            <person name="Wang Y."/>
            <person name="McGuire P.E."/>
            <person name="Liu S."/>
            <person name="Long H."/>
            <person name="Ramasamy R.K."/>
            <person name="Rodriguez J.C."/>
            <person name="Van S.L."/>
            <person name="Yuan L."/>
            <person name="Wang Z."/>
            <person name="Xia Z."/>
            <person name="Xiao L."/>
            <person name="Anderson O.D."/>
            <person name="Ouyang S."/>
            <person name="Liang Y."/>
            <person name="Zimin A.V."/>
            <person name="Pertea G."/>
            <person name="Qi P."/>
            <person name="Bennetzen J.L."/>
            <person name="Dai X."/>
            <person name="Dawson M.W."/>
            <person name="Muller H.G."/>
            <person name="Kugler K."/>
            <person name="Rivarola-Duarte L."/>
            <person name="Spannagl M."/>
            <person name="Mayer K.F.X."/>
            <person name="Lu F.H."/>
            <person name="Bevan M.W."/>
            <person name="Leroy P."/>
            <person name="Li P."/>
            <person name="You F.M."/>
            <person name="Sun Q."/>
            <person name="Liu Z."/>
            <person name="Lyons E."/>
            <person name="Wicker T."/>
            <person name="Salzberg S.L."/>
            <person name="Devos K.M."/>
            <person name="Dvorak J."/>
        </authorList>
    </citation>
    <scope>NUCLEOTIDE SEQUENCE [LARGE SCALE GENOMIC DNA]</scope>
    <source>
        <strain evidence="1">cv. AL8/78</strain>
    </source>
</reference>
<reference evidence="1" key="4">
    <citation type="submission" date="2019-03" db="UniProtKB">
        <authorList>
            <consortium name="EnsemblPlants"/>
        </authorList>
    </citation>
    <scope>IDENTIFICATION</scope>
</reference>
<protein>
    <submittedName>
        <fullName evidence="1">Uncharacterized protein</fullName>
    </submittedName>
</protein>
<dbReference type="Proteomes" id="UP000015105">
    <property type="component" value="Chromosome 1D"/>
</dbReference>
<keyword evidence="2" id="KW-1185">Reference proteome</keyword>
<accession>A0A452Y623</accession>
<proteinExistence type="predicted"/>
<dbReference type="AlphaFoldDB" id="A0A452Y623"/>
<evidence type="ECO:0000313" key="1">
    <source>
        <dbReference type="EnsemblPlants" id="AET1Gv20306600.21"/>
    </source>
</evidence>
<dbReference type="EnsemblPlants" id="AET1Gv20306600.21">
    <property type="protein sequence ID" value="AET1Gv20306600.21"/>
    <property type="gene ID" value="AET1Gv20306600"/>
</dbReference>
<name>A0A452Y623_AEGTS</name>
<organism evidence="1 2">
    <name type="scientific">Aegilops tauschii subsp. strangulata</name>
    <name type="common">Goatgrass</name>
    <dbReference type="NCBI Taxonomy" id="200361"/>
    <lineage>
        <taxon>Eukaryota</taxon>
        <taxon>Viridiplantae</taxon>
        <taxon>Streptophyta</taxon>
        <taxon>Embryophyta</taxon>
        <taxon>Tracheophyta</taxon>
        <taxon>Spermatophyta</taxon>
        <taxon>Magnoliopsida</taxon>
        <taxon>Liliopsida</taxon>
        <taxon>Poales</taxon>
        <taxon>Poaceae</taxon>
        <taxon>BOP clade</taxon>
        <taxon>Pooideae</taxon>
        <taxon>Triticodae</taxon>
        <taxon>Triticeae</taxon>
        <taxon>Triticinae</taxon>
        <taxon>Aegilops</taxon>
    </lineage>
</organism>
<reference evidence="1" key="5">
    <citation type="journal article" date="2021" name="G3 (Bethesda)">
        <title>Aegilops tauschii genome assembly Aet v5.0 features greater sequence contiguity and improved annotation.</title>
        <authorList>
            <person name="Wang L."/>
            <person name="Zhu T."/>
            <person name="Rodriguez J.C."/>
            <person name="Deal K.R."/>
            <person name="Dubcovsky J."/>
            <person name="McGuire P.E."/>
            <person name="Lux T."/>
            <person name="Spannagl M."/>
            <person name="Mayer K.F.X."/>
            <person name="Baldrich P."/>
            <person name="Meyers B.C."/>
            <person name="Huo N."/>
            <person name="Gu Y.Q."/>
            <person name="Zhou H."/>
            <person name="Devos K.M."/>
            <person name="Bennetzen J.L."/>
            <person name="Unver T."/>
            <person name="Budak H."/>
            <person name="Gulick P.J."/>
            <person name="Galiba G."/>
            <person name="Kalapos B."/>
            <person name="Nelson D.R."/>
            <person name="Li P."/>
            <person name="You F.M."/>
            <person name="Luo M.C."/>
            <person name="Dvorak J."/>
        </authorList>
    </citation>
    <scope>NUCLEOTIDE SEQUENCE [LARGE SCALE GENOMIC DNA]</scope>
    <source>
        <strain evidence="1">cv. AL8/78</strain>
    </source>
</reference>
<reference evidence="2" key="2">
    <citation type="journal article" date="2017" name="Nat. Plants">
        <title>The Aegilops tauschii genome reveals multiple impacts of transposons.</title>
        <authorList>
            <person name="Zhao G."/>
            <person name="Zou C."/>
            <person name="Li K."/>
            <person name="Wang K."/>
            <person name="Li T."/>
            <person name="Gao L."/>
            <person name="Zhang X."/>
            <person name="Wang H."/>
            <person name="Yang Z."/>
            <person name="Liu X."/>
            <person name="Jiang W."/>
            <person name="Mao L."/>
            <person name="Kong X."/>
            <person name="Jiao Y."/>
            <person name="Jia J."/>
        </authorList>
    </citation>
    <scope>NUCLEOTIDE SEQUENCE [LARGE SCALE GENOMIC DNA]</scope>
    <source>
        <strain evidence="2">cv. AL8/78</strain>
    </source>
</reference>
<reference evidence="2" key="1">
    <citation type="journal article" date="2014" name="Science">
        <title>Ancient hybridizations among the ancestral genomes of bread wheat.</title>
        <authorList>
            <consortium name="International Wheat Genome Sequencing Consortium,"/>
            <person name="Marcussen T."/>
            <person name="Sandve S.R."/>
            <person name="Heier L."/>
            <person name="Spannagl M."/>
            <person name="Pfeifer M."/>
            <person name="Jakobsen K.S."/>
            <person name="Wulff B.B."/>
            <person name="Steuernagel B."/>
            <person name="Mayer K.F."/>
            <person name="Olsen O.A."/>
        </authorList>
    </citation>
    <scope>NUCLEOTIDE SEQUENCE [LARGE SCALE GENOMIC DNA]</scope>
    <source>
        <strain evidence="2">cv. AL8/78</strain>
    </source>
</reference>